<keyword evidence="1" id="KW-0732">Signal</keyword>
<feature type="chain" id="PRO_5022017764" evidence="1">
    <location>
        <begin position="20"/>
        <end position="299"/>
    </location>
</feature>
<dbReference type="KEGG" id="ruv:EC9_51140"/>
<dbReference type="Proteomes" id="UP000319557">
    <property type="component" value="Chromosome"/>
</dbReference>
<keyword evidence="3" id="KW-1185">Reference proteome</keyword>
<organism evidence="2 3">
    <name type="scientific">Rosistilla ulvae</name>
    <dbReference type="NCBI Taxonomy" id="1930277"/>
    <lineage>
        <taxon>Bacteria</taxon>
        <taxon>Pseudomonadati</taxon>
        <taxon>Planctomycetota</taxon>
        <taxon>Planctomycetia</taxon>
        <taxon>Pirellulales</taxon>
        <taxon>Pirellulaceae</taxon>
        <taxon>Rosistilla</taxon>
    </lineage>
</organism>
<protein>
    <submittedName>
        <fullName evidence="2">Uncharacterized protein</fullName>
    </submittedName>
</protein>
<proteinExistence type="predicted"/>
<dbReference type="PROSITE" id="PS51257">
    <property type="entry name" value="PROKAR_LIPOPROTEIN"/>
    <property type="match status" value="1"/>
</dbReference>
<evidence type="ECO:0000313" key="2">
    <source>
        <dbReference type="EMBL" id="QDS90896.1"/>
    </source>
</evidence>
<feature type="signal peptide" evidence="1">
    <location>
        <begin position="1"/>
        <end position="19"/>
    </location>
</feature>
<evidence type="ECO:0000313" key="3">
    <source>
        <dbReference type="Proteomes" id="UP000319557"/>
    </source>
</evidence>
<dbReference type="OrthoDB" id="279604at2"/>
<reference evidence="2 3" key="1">
    <citation type="submission" date="2019-02" db="EMBL/GenBank/DDBJ databases">
        <title>Deep-cultivation of Planctomycetes and their phenomic and genomic characterization uncovers novel biology.</title>
        <authorList>
            <person name="Wiegand S."/>
            <person name="Jogler M."/>
            <person name="Boedeker C."/>
            <person name="Pinto D."/>
            <person name="Vollmers J."/>
            <person name="Rivas-Marin E."/>
            <person name="Kohn T."/>
            <person name="Peeters S.H."/>
            <person name="Heuer A."/>
            <person name="Rast P."/>
            <person name="Oberbeckmann S."/>
            <person name="Bunk B."/>
            <person name="Jeske O."/>
            <person name="Meyerdierks A."/>
            <person name="Storesund J.E."/>
            <person name="Kallscheuer N."/>
            <person name="Luecker S."/>
            <person name="Lage O.M."/>
            <person name="Pohl T."/>
            <person name="Merkel B.J."/>
            <person name="Hornburger P."/>
            <person name="Mueller R.-W."/>
            <person name="Bruemmer F."/>
            <person name="Labrenz M."/>
            <person name="Spormann A.M."/>
            <person name="Op den Camp H."/>
            <person name="Overmann J."/>
            <person name="Amann R."/>
            <person name="Jetten M.S.M."/>
            <person name="Mascher T."/>
            <person name="Medema M.H."/>
            <person name="Devos D.P."/>
            <person name="Kaster A.-K."/>
            <person name="Ovreas L."/>
            <person name="Rohde M."/>
            <person name="Galperin M.Y."/>
            <person name="Jogler C."/>
        </authorList>
    </citation>
    <scope>NUCLEOTIDE SEQUENCE [LARGE SCALE GENOMIC DNA]</scope>
    <source>
        <strain evidence="2 3">EC9</strain>
    </source>
</reference>
<dbReference type="EMBL" id="CP036261">
    <property type="protein sequence ID" value="QDS90896.1"/>
    <property type="molecule type" value="Genomic_DNA"/>
</dbReference>
<accession>A0A517M7P3</accession>
<gene>
    <name evidence="2" type="ORF">EC9_51140</name>
</gene>
<evidence type="ECO:0000256" key="1">
    <source>
        <dbReference type="SAM" id="SignalP"/>
    </source>
</evidence>
<sequence precursor="true">MFRLFTTLFVLSIGCLAAAAEESEGEPHEAFYQELEVQRQPQFRMQGIELSQQLHYQIVSWFQLYEPDAAGNQSVVQEIRDATLIAADPLSQTVFADALAQLKGRQLKYRVAADGSIFQFTGYVNRQDPVNVAAEDVTGMLVSNVIDEDGWKELALLTLFQPPKDSPGAKPFDQPTRHDWGSLGSWYGDTRFQRGKRRGKLQGFGFVRQLQYLPPGNDAKDAKPATALQVRDAKFVAERADGQIVFDTRSERVTTAHEWFSAKGTVTANVLGSDIVIELHERQQMAIRVKAERFVPRRP</sequence>
<dbReference type="RefSeq" id="WP_145348629.1">
    <property type="nucleotide sequence ID" value="NZ_CP036261.1"/>
</dbReference>
<name>A0A517M7P3_9BACT</name>
<dbReference type="AlphaFoldDB" id="A0A517M7P3"/>